<dbReference type="GeneID" id="27688342"/>
<dbReference type="InterPro" id="IPR007213">
    <property type="entry name" value="Ppm1/Ppm2/Tcmp"/>
</dbReference>
<dbReference type="Pfam" id="PF04072">
    <property type="entry name" value="LCM"/>
    <property type="match status" value="1"/>
</dbReference>
<feature type="binding site" evidence="9">
    <location>
        <position position="102"/>
    </location>
    <ligand>
        <name>S-adenosyl-L-methionine</name>
        <dbReference type="ChEBI" id="CHEBI:59789"/>
    </ligand>
</feature>
<dbReference type="GO" id="GO:0009966">
    <property type="term" value="P:regulation of signal transduction"/>
    <property type="evidence" value="ECO:0007669"/>
    <property type="project" value="UniProtKB-ARBA"/>
</dbReference>
<evidence type="ECO:0000313" key="10">
    <source>
        <dbReference type="EMBL" id="KNC99526.1"/>
    </source>
</evidence>
<feature type="binding site" evidence="9">
    <location>
        <begin position="171"/>
        <end position="172"/>
    </location>
    <ligand>
        <name>S-adenosyl-L-methionine</name>
        <dbReference type="ChEBI" id="CHEBI:59789"/>
    </ligand>
</feature>
<dbReference type="InParanoid" id="A0A0L0HES1"/>
<dbReference type="OMA" id="IIYEPIR"/>
<keyword evidence="5 8" id="KW-0489">Methyltransferase</keyword>
<dbReference type="PANTHER" id="PTHR13600:SF21">
    <property type="entry name" value="LEUCINE CARBOXYL METHYLTRANSFERASE 1"/>
    <property type="match status" value="1"/>
</dbReference>
<dbReference type="SUPFAM" id="SSF53335">
    <property type="entry name" value="S-adenosyl-L-methionine-dependent methyltransferases"/>
    <property type="match status" value="1"/>
</dbReference>
<organism evidence="10 11">
    <name type="scientific">Spizellomyces punctatus (strain DAOM BR117)</name>
    <dbReference type="NCBI Taxonomy" id="645134"/>
    <lineage>
        <taxon>Eukaryota</taxon>
        <taxon>Fungi</taxon>
        <taxon>Fungi incertae sedis</taxon>
        <taxon>Chytridiomycota</taxon>
        <taxon>Chytridiomycota incertae sedis</taxon>
        <taxon>Chytridiomycetes</taxon>
        <taxon>Spizellomycetales</taxon>
        <taxon>Spizellomycetaceae</taxon>
        <taxon>Spizellomyces</taxon>
    </lineage>
</organism>
<evidence type="ECO:0000256" key="7">
    <source>
        <dbReference type="ARBA" id="ARBA00022691"/>
    </source>
</evidence>
<evidence type="ECO:0000256" key="3">
    <source>
        <dbReference type="ARBA" id="ARBA00012834"/>
    </source>
</evidence>
<dbReference type="Gene3D" id="3.40.50.150">
    <property type="entry name" value="Vaccinia Virus protein VP39"/>
    <property type="match status" value="1"/>
</dbReference>
<feature type="binding site" evidence="9">
    <location>
        <position position="74"/>
    </location>
    <ligand>
        <name>S-adenosyl-L-methionine</name>
        <dbReference type="ChEBI" id="CHEBI:59789"/>
    </ligand>
</feature>
<dbReference type="STRING" id="645134.A0A0L0HES1"/>
<protein>
    <recommendedName>
        <fullName evidence="4 8">Leucine carboxyl methyltransferase 1</fullName>
        <ecNumber evidence="3 8">2.1.1.233</ecNumber>
    </recommendedName>
</protein>
<evidence type="ECO:0000256" key="9">
    <source>
        <dbReference type="PIRSR" id="PIRSR016305-1"/>
    </source>
</evidence>
<keyword evidence="11" id="KW-1185">Reference proteome</keyword>
<dbReference type="Proteomes" id="UP000053201">
    <property type="component" value="Unassembled WGS sequence"/>
</dbReference>
<dbReference type="PIRSF" id="PIRSF016305">
    <property type="entry name" value="LCM_mtfrase"/>
    <property type="match status" value="1"/>
</dbReference>
<dbReference type="GO" id="GO:0032259">
    <property type="term" value="P:methylation"/>
    <property type="evidence" value="ECO:0007669"/>
    <property type="project" value="UniProtKB-KW"/>
</dbReference>
<dbReference type="RefSeq" id="XP_016607566.1">
    <property type="nucleotide sequence ID" value="XM_016753156.1"/>
</dbReference>
<dbReference type="InterPro" id="IPR016651">
    <property type="entry name" value="LCMT1"/>
</dbReference>
<accession>A0A0L0HES1</accession>
<dbReference type="GO" id="GO:0018423">
    <property type="term" value="F:protein C-terminal leucine carboxyl O-methyltransferase activity"/>
    <property type="evidence" value="ECO:0007669"/>
    <property type="project" value="UniProtKB-EC"/>
</dbReference>
<dbReference type="AlphaFoldDB" id="A0A0L0HES1"/>
<dbReference type="FunCoup" id="A0A0L0HES1">
    <property type="interactions" value="331"/>
</dbReference>
<evidence type="ECO:0000313" key="11">
    <source>
        <dbReference type="Proteomes" id="UP000053201"/>
    </source>
</evidence>
<evidence type="ECO:0000256" key="5">
    <source>
        <dbReference type="ARBA" id="ARBA00022603"/>
    </source>
</evidence>
<feature type="binding site" evidence="9">
    <location>
        <position position="199"/>
    </location>
    <ligand>
        <name>S-adenosyl-L-methionine</name>
        <dbReference type="ChEBI" id="CHEBI:59789"/>
    </ligand>
</feature>
<dbReference type="EC" id="2.1.1.233" evidence="3 8"/>
<comment type="catalytic activity">
    <reaction evidence="1 8">
        <text>[phosphatase 2A protein]-C-terminal L-leucine + S-adenosyl-L-methionine = [phosphatase 2A protein]-C-terminal L-leucine methyl ester + S-adenosyl-L-homocysteine</text>
        <dbReference type="Rhea" id="RHEA:48544"/>
        <dbReference type="Rhea" id="RHEA-COMP:12134"/>
        <dbReference type="Rhea" id="RHEA-COMP:12135"/>
        <dbReference type="ChEBI" id="CHEBI:57856"/>
        <dbReference type="ChEBI" id="CHEBI:59789"/>
        <dbReference type="ChEBI" id="CHEBI:90516"/>
        <dbReference type="ChEBI" id="CHEBI:90517"/>
        <dbReference type="EC" id="2.1.1.233"/>
    </reaction>
</comment>
<dbReference type="FunFam" id="3.40.50.150:FF:000092">
    <property type="entry name" value="Leucine carboxyl methyltransferase 1"/>
    <property type="match status" value="1"/>
</dbReference>
<gene>
    <name evidence="10" type="ORF">SPPG_04917</name>
</gene>
<proteinExistence type="inferred from homology"/>
<dbReference type="eggNOG" id="KOG2918">
    <property type="taxonomic scope" value="Eukaryota"/>
</dbReference>
<evidence type="ECO:0000256" key="4">
    <source>
        <dbReference type="ARBA" id="ARBA00017497"/>
    </source>
</evidence>
<dbReference type="PANTHER" id="PTHR13600">
    <property type="entry name" value="LEUCINE CARBOXYL METHYLTRANSFERASE"/>
    <property type="match status" value="1"/>
</dbReference>
<name>A0A0L0HES1_SPIPD</name>
<dbReference type="EMBL" id="KQ257457">
    <property type="protein sequence ID" value="KNC99526.1"/>
    <property type="molecule type" value="Genomic_DNA"/>
</dbReference>
<reference evidence="10 11" key="1">
    <citation type="submission" date="2009-08" db="EMBL/GenBank/DDBJ databases">
        <title>The Genome Sequence of Spizellomyces punctatus strain DAOM BR117.</title>
        <authorList>
            <consortium name="The Broad Institute Genome Sequencing Platform"/>
            <person name="Russ C."/>
            <person name="Cuomo C."/>
            <person name="Shea T."/>
            <person name="Young S.K."/>
            <person name="Zeng Q."/>
            <person name="Koehrsen M."/>
            <person name="Haas B."/>
            <person name="Borodovsky M."/>
            <person name="Guigo R."/>
            <person name="Alvarado L."/>
            <person name="Berlin A."/>
            <person name="Bochicchio J."/>
            <person name="Borenstein D."/>
            <person name="Chapman S."/>
            <person name="Chen Z."/>
            <person name="Engels R."/>
            <person name="Freedman E."/>
            <person name="Gellesch M."/>
            <person name="Goldberg J."/>
            <person name="Griggs A."/>
            <person name="Gujja S."/>
            <person name="Heiman D."/>
            <person name="Hepburn T."/>
            <person name="Howarth C."/>
            <person name="Jen D."/>
            <person name="Larson L."/>
            <person name="Lewis B."/>
            <person name="Mehta T."/>
            <person name="Park D."/>
            <person name="Pearson M."/>
            <person name="Roberts A."/>
            <person name="Saif S."/>
            <person name="Shenoy N."/>
            <person name="Sisk P."/>
            <person name="Stolte C."/>
            <person name="Sykes S."/>
            <person name="Thomson T."/>
            <person name="Walk T."/>
            <person name="White J."/>
            <person name="Yandava C."/>
            <person name="Burger G."/>
            <person name="Gray M.W."/>
            <person name="Holland P.W.H."/>
            <person name="King N."/>
            <person name="Lang F.B.F."/>
            <person name="Roger A.J."/>
            <person name="Ruiz-Trillo I."/>
            <person name="Lander E."/>
            <person name="Nusbaum C."/>
        </authorList>
    </citation>
    <scope>NUCLEOTIDE SEQUENCE [LARGE SCALE GENOMIC DNA]</scope>
    <source>
        <strain evidence="10 11">DAOM BR117</strain>
    </source>
</reference>
<dbReference type="OrthoDB" id="203237at2759"/>
<dbReference type="InterPro" id="IPR029063">
    <property type="entry name" value="SAM-dependent_MTases_sf"/>
</dbReference>
<dbReference type="VEuPathDB" id="FungiDB:SPPG_04917"/>
<evidence type="ECO:0000256" key="2">
    <source>
        <dbReference type="ARBA" id="ARBA00010703"/>
    </source>
</evidence>
<keyword evidence="6 8" id="KW-0808">Transferase</keyword>
<evidence type="ECO:0000256" key="6">
    <source>
        <dbReference type="ARBA" id="ARBA00022679"/>
    </source>
</evidence>
<evidence type="ECO:0000256" key="8">
    <source>
        <dbReference type="PIRNR" id="PIRNR016305"/>
    </source>
</evidence>
<evidence type="ECO:0000256" key="1">
    <source>
        <dbReference type="ARBA" id="ARBA00000724"/>
    </source>
</evidence>
<comment type="function">
    <text evidence="8">Methylates the carboxyl group of the C-terminal leucine residue of protein phosphatase 2A catalytic subunits to form alpha-leucine ester residues.</text>
</comment>
<comment type="similarity">
    <text evidence="2 8">Belongs to the methyltransferase superfamily. LCMT family.</text>
</comment>
<sequence length="343" mass="38365">MSSLWPPPLAARSAPVFHESGLSGDDAVRATNDDAAISRLAAVNQGYLSDPYAKHFVRRPQRRPPVINRGSYTRSKALDTLVQQFLKSGDGSPKTKQIVSLGAGSDTRWFLLKAQDLHPARYYEIDFPEITGRKAQIIKKNNEMTELLGEHLLTSGGTELHSDNYHLIPGDLRNFSTEILPRIASLGFDKSLPTLFLSECVLIYMSPRDSANLVQSAAESIESGVFVTYEQILPDDPFGVTMLQNLKMRGIELLGIRAHPSLQSQRDRYLIAGWDEAGAVDMNMFWERILDSDERTRVSALEIFDEVEEWRLLSGHYCVSWGIKTRKGADNGLKNVGLWELSS</sequence>
<keyword evidence="7 8" id="KW-0949">S-adenosyl-L-methionine</keyword>